<evidence type="ECO:0000256" key="5">
    <source>
        <dbReference type="ARBA" id="ARBA00022525"/>
    </source>
</evidence>
<comment type="subcellular location">
    <subcellularLocation>
        <location evidence="2">Secreted</location>
    </subcellularLocation>
</comment>
<keyword evidence="6" id="KW-0929">Antimicrobial</keyword>
<dbReference type="PANTHER" id="PTHR34135:SF2">
    <property type="entry name" value="LYSOZYME"/>
    <property type="match status" value="1"/>
</dbReference>
<reference evidence="13" key="1">
    <citation type="journal article" date="2014" name="Int. J. Syst. Evol. Microbiol.">
        <title>Complete genome sequence of Corynebacterium casei LMG S-19264T (=DSM 44701T), isolated from a smear-ripened cheese.</title>
        <authorList>
            <consortium name="US DOE Joint Genome Institute (JGI-PGF)"/>
            <person name="Walter F."/>
            <person name="Albersmeier A."/>
            <person name="Kalinowski J."/>
            <person name="Ruckert C."/>
        </authorList>
    </citation>
    <scope>NUCLEOTIDE SEQUENCE</scope>
    <source>
        <strain evidence="13">CGMCC 4.7679</strain>
    </source>
</reference>
<keyword evidence="8" id="KW-0378">Hydrolase</keyword>
<evidence type="ECO:0000256" key="10">
    <source>
        <dbReference type="ARBA" id="ARBA00023295"/>
    </source>
</evidence>
<accession>A0A8H9IZL4</accession>
<dbReference type="InterPro" id="IPR002053">
    <property type="entry name" value="Glyco_hydro_25"/>
</dbReference>
<dbReference type="Pfam" id="PF01183">
    <property type="entry name" value="Glyco_hydro_25"/>
    <property type="match status" value="1"/>
</dbReference>
<comment type="caution">
    <text evidence="13">The sequence shown here is derived from an EMBL/GenBank/DDBJ whole genome shotgun (WGS) entry which is preliminary data.</text>
</comment>
<dbReference type="AlphaFoldDB" id="A0A8H9IZL4"/>
<dbReference type="SMART" id="SM00641">
    <property type="entry name" value="Glyco_25"/>
    <property type="match status" value="1"/>
</dbReference>
<dbReference type="GO" id="GO:0042742">
    <property type="term" value="P:defense response to bacterium"/>
    <property type="evidence" value="ECO:0007669"/>
    <property type="project" value="UniProtKB-KW"/>
</dbReference>
<evidence type="ECO:0000256" key="12">
    <source>
        <dbReference type="SAM" id="SignalP"/>
    </source>
</evidence>
<comment type="function">
    <text evidence="11">This enzyme has both lysozyme (acetylmuramidase) and diacetylmuramidase activities.</text>
</comment>
<evidence type="ECO:0000256" key="4">
    <source>
        <dbReference type="ARBA" id="ARBA00012732"/>
    </source>
</evidence>
<keyword evidence="9" id="KW-1015">Disulfide bond</keyword>
<dbReference type="GO" id="GO:0031640">
    <property type="term" value="P:killing of cells of another organism"/>
    <property type="evidence" value="ECO:0007669"/>
    <property type="project" value="UniProtKB-KW"/>
</dbReference>
<dbReference type="PANTHER" id="PTHR34135">
    <property type="entry name" value="LYSOZYME"/>
    <property type="match status" value="1"/>
</dbReference>
<name>A0A8H9IZL4_9PSEU</name>
<evidence type="ECO:0000313" key="14">
    <source>
        <dbReference type="Proteomes" id="UP000658656"/>
    </source>
</evidence>
<proteinExistence type="inferred from homology"/>
<protein>
    <recommendedName>
        <fullName evidence="4">lysozyme</fullName>
        <ecNumber evidence="4">3.2.1.17</ecNumber>
    </recommendedName>
</protein>
<feature type="chain" id="PRO_5034048029" description="lysozyme" evidence="12">
    <location>
        <begin position="22"/>
        <end position="230"/>
    </location>
</feature>
<evidence type="ECO:0000256" key="9">
    <source>
        <dbReference type="ARBA" id="ARBA00023157"/>
    </source>
</evidence>
<comment type="similarity">
    <text evidence="3">Belongs to the glycosyl hydrolase 25 family.</text>
</comment>
<dbReference type="InterPro" id="IPR017853">
    <property type="entry name" value="GH"/>
</dbReference>
<keyword evidence="12" id="KW-0732">Signal</keyword>
<organism evidence="13 14">
    <name type="scientific">Amycolatopsis bartoniae</name>
    <dbReference type="NCBI Taxonomy" id="941986"/>
    <lineage>
        <taxon>Bacteria</taxon>
        <taxon>Bacillati</taxon>
        <taxon>Actinomycetota</taxon>
        <taxon>Actinomycetes</taxon>
        <taxon>Pseudonocardiales</taxon>
        <taxon>Pseudonocardiaceae</taxon>
        <taxon>Amycolatopsis</taxon>
    </lineage>
</organism>
<dbReference type="EMBL" id="BNAV01000003">
    <property type="protein sequence ID" value="GHF51548.1"/>
    <property type="molecule type" value="Genomic_DNA"/>
</dbReference>
<feature type="signal peptide" evidence="12">
    <location>
        <begin position="1"/>
        <end position="21"/>
    </location>
</feature>
<reference evidence="13" key="2">
    <citation type="submission" date="2020-09" db="EMBL/GenBank/DDBJ databases">
        <authorList>
            <person name="Sun Q."/>
            <person name="Zhou Y."/>
        </authorList>
    </citation>
    <scope>NUCLEOTIDE SEQUENCE</scope>
    <source>
        <strain evidence="13">CGMCC 4.7679</strain>
    </source>
</reference>
<keyword evidence="10" id="KW-0326">Glycosidase</keyword>
<dbReference type="FunFam" id="3.20.20.80:FF:000060">
    <property type="entry name" value="Lysozyme M1"/>
    <property type="match status" value="1"/>
</dbReference>
<evidence type="ECO:0000256" key="2">
    <source>
        <dbReference type="ARBA" id="ARBA00004613"/>
    </source>
</evidence>
<dbReference type="Gene3D" id="3.20.20.80">
    <property type="entry name" value="Glycosidases"/>
    <property type="match status" value="1"/>
</dbReference>
<gene>
    <name evidence="13" type="ORF">GCM10017566_25910</name>
</gene>
<dbReference type="SUPFAM" id="SSF51445">
    <property type="entry name" value="(Trans)glycosidases"/>
    <property type="match status" value="1"/>
</dbReference>
<keyword evidence="14" id="KW-1185">Reference proteome</keyword>
<evidence type="ECO:0000256" key="11">
    <source>
        <dbReference type="ARBA" id="ARBA00055588"/>
    </source>
</evidence>
<dbReference type="GO" id="GO:0003796">
    <property type="term" value="F:lysozyme activity"/>
    <property type="evidence" value="ECO:0007669"/>
    <property type="project" value="UniProtKB-EC"/>
</dbReference>
<evidence type="ECO:0000256" key="8">
    <source>
        <dbReference type="ARBA" id="ARBA00022801"/>
    </source>
</evidence>
<dbReference type="GO" id="GO:0016998">
    <property type="term" value="P:cell wall macromolecule catabolic process"/>
    <property type="evidence" value="ECO:0007669"/>
    <property type="project" value="InterPro"/>
</dbReference>
<evidence type="ECO:0000313" key="13">
    <source>
        <dbReference type="EMBL" id="GHF51548.1"/>
    </source>
</evidence>
<evidence type="ECO:0000256" key="3">
    <source>
        <dbReference type="ARBA" id="ARBA00010646"/>
    </source>
</evidence>
<dbReference type="GO" id="GO:0016052">
    <property type="term" value="P:carbohydrate catabolic process"/>
    <property type="evidence" value="ECO:0007669"/>
    <property type="project" value="TreeGrafter"/>
</dbReference>
<sequence>MAAFAALTVATTVVPVTTAQATQQTLAGFDISESQGVPDMAAAKAAGAVFAFVKDTAGTGYVNPNFLAQFRAAKDAGLIRGLYHYARPDGGSGADQARYLHDHDGKWYADGMSLPPVLDVEDTQGAAPCYGLTPDAMVAWITDFSTTLRALVGHVPIIYTSTRWWKACTGNSTVFSGSHVLWLARYAPDPGELPGGWSLGFWQSATTGPLPGDQDTYFGTLTQLKGLTTG</sequence>
<dbReference type="PROSITE" id="PS51904">
    <property type="entry name" value="GLYCOSYL_HYDROL_F25_2"/>
    <property type="match status" value="1"/>
</dbReference>
<dbReference type="GO" id="GO:0009253">
    <property type="term" value="P:peptidoglycan catabolic process"/>
    <property type="evidence" value="ECO:0007669"/>
    <property type="project" value="InterPro"/>
</dbReference>
<dbReference type="EC" id="3.2.1.17" evidence="4"/>
<comment type="catalytic activity">
    <reaction evidence="1">
        <text>Hydrolysis of (1-&gt;4)-beta-linkages between N-acetylmuramic acid and N-acetyl-D-glucosamine residues in a peptidoglycan and between N-acetyl-D-glucosamine residues in chitodextrins.</text>
        <dbReference type="EC" id="3.2.1.17"/>
    </reaction>
</comment>
<evidence type="ECO:0000256" key="7">
    <source>
        <dbReference type="ARBA" id="ARBA00022638"/>
    </source>
</evidence>
<evidence type="ECO:0000256" key="6">
    <source>
        <dbReference type="ARBA" id="ARBA00022529"/>
    </source>
</evidence>
<keyword evidence="5" id="KW-0964">Secreted</keyword>
<dbReference type="GO" id="GO:0005576">
    <property type="term" value="C:extracellular region"/>
    <property type="evidence" value="ECO:0007669"/>
    <property type="project" value="UniProtKB-SubCell"/>
</dbReference>
<dbReference type="Proteomes" id="UP000658656">
    <property type="component" value="Unassembled WGS sequence"/>
</dbReference>
<keyword evidence="7" id="KW-0081">Bacteriolytic enzyme</keyword>
<evidence type="ECO:0000256" key="1">
    <source>
        <dbReference type="ARBA" id="ARBA00000632"/>
    </source>
</evidence>
<dbReference type="InterPro" id="IPR018077">
    <property type="entry name" value="Glyco_hydro_fam25_subgr"/>
</dbReference>